<comment type="similarity">
    <text evidence="1">Belongs to the esterase D family.</text>
</comment>
<feature type="signal peptide" evidence="3">
    <location>
        <begin position="1"/>
        <end position="20"/>
    </location>
</feature>
<keyword evidence="6" id="KW-1185">Reference proteome</keyword>
<evidence type="ECO:0000256" key="3">
    <source>
        <dbReference type="SAM" id="SignalP"/>
    </source>
</evidence>
<dbReference type="RefSeq" id="WP_224199391.1">
    <property type="nucleotide sequence ID" value="NZ_NFZT01000001.1"/>
</dbReference>
<dbReference type="Gene3D" id="1.20.1270.180">
    <property type="match status" value="1"/>
</dbReference>
<dbReference type="Pfam" id="PF00756">
    <property type="entry name" value="Esterase"/>
    <property type="match status" value="1"/>
</dbReference>
<evidence type="ECO:0000256" key="1">
    <source>
        <dbReference type="ARBA" id="ARBA00005622"/>
    </source>
</evidence>
<dbReference type="SUPFAM" id="SSF53474">
    <property type="entry name" value="alpha/beta-Hydrolases"/>
    <property type="match status" value="1"/>
</dbReference>
<name>A0A219B1E4_9SPHN</name>
<evidence type="ECO:0000313" key="5">
    <source>
        <dbReference type="EMBL" id="OWV32161.1"/>
    </source>
</evidence>
<organism evidence="5 6">
    <name type="scientific">Pacificimonas flava</name>
    <dbReference type="NCBI Taxonomy" id="1234595"/>
    <lineage>
        <taxon>Bacteria</taxon>
        <taxon>Pseudomonadati</taxon>
        <taxon>Pseudomonadota</taxon>
        <taxon>Alphaproteobacteria</taxon>
        <taxon>Sphingomonadales</taxon>
        <taxon>Sphingosinicellaceae</taxon>
        <taxon>Pacificimonas</taxon>
    </lineage>
</organism>
<dbReference type="Pfam" id="PF07007">
    <property type="entry name" value="LprI"/>
    <property type="match status" value="1"/>
</dbReference>
<protein>
    <recommendedName>
        <fullName evidence="4">Lysozyme inhibitor LprI-like N-terminal domain-containing protein</fullName>
    </recommendedName>
</protein>
<keyword evidence="3" id="KW-0732">Signal</keyword>
<gene>
    <name evidence="5" type="ORF">B5C34_00980</name>
</gene>
<reference evidence="6" key="1">
    <citation type="submission" date="2017-05" db="EMBL/GenBank/DDBJ databases">
        <authorList>
            <person name="Lin X."/>
        </authorList>
    </citation>
    <scope>NUCLEOTIDE SEQUENCE [LARGE SCALE GENOMIC DNA]</scope>
    <source>
        <strain evidence="6">JLT2012</strain>
    </source>
</reference>
<dbReference type="PANTHER" id="PTHR40841">
    <property type="entry name" value="SIDEROPHORE TRIACETYLFUSARININE C ESTERASE"/>
    <property type="match status" value="1"/>
</dbReference>
<comment type="caution">
    <text evidence="5">The sequence shown here is derived from an EMBL/GenBank/DDBJ whole genome shotgun (WGS) entry which is preliminary data.</text>
</comment>
<dbReference type="AlphaFoldDB" id="A0A219B1E4"/>
<dbReference type="GO" id="GO:0016788">
    <property type="term" value="F:hydrolase activity, acting on ester bonds"/>
    <property type="evidence" value="ECO:0007669"/>
    <property type="project" value="TreeGrafter"/>
</dbReference>
<feature type="domain" description="Lysozyme inhibitor LprI-like N-terminal" evidence="4">
    <location>
        <begin position="21"/>
        <end position="104"/>
    </location>
</feature>
<sequence length="376" mass="40593">MILATLTAALAALAAQPSLACEDAQTQLQMNACAARAYRDADARLNDAWTELGEEERARLLPAQRAWLSFRDAQCAAEGEAYAGGSIRPLIEATCLWDLTERRIVDIAREDGEAAAAPASDPLVIGETFELVALGESREVNVVLPATYGEDPDARYPVLYLLDGGTAQDLLHVAGTVQLGALWGRNAEAIVVGVETQDRQRELLPETEDASERERWPTAGDSAEFRTFLREEVVPLVEANFRADGPNVLIGESAAGHFVVETWLSDPGMFDAYAAISPSLQWSDQALARGAAELLASGGERPPLYFATANEGGATSEGFVRFAAALPEGEGICINPRPDLFHGTIYHTVTPEAVQFLLPRPEPLPPEYGMTVRCMR</sequence>
<feature type="chain" id="PRO_5013211057" description="Lysozyme inhibitor LprI-like N-terminal domain-containing protein" evidence="3">
    <location>
        <begin position="21"/>
        <end position="376"/>
    </location>
</feature>
<dbReference type="InterPro" id="IPR052558">
    <property type="entry name" value="Siderophore_Hydrolase_D"/>
</dbReference>
<keyword evidence="2" id="KW-0378">Hydrolase</keyword>
<evidence type="ECO:0000259" key="4">
    <source>
        <dbReference type="Pfam" id="PF07007"/>
    </source>
</evidence>
<dbReference type="Gene3D" id="3.40.50.1820">
    <property type="entry name" value="alpha/beta hydrolase"/>
    <property type="match status" value="1"/>
</dbReference>
<dbReference type="Proteomes" id="UP000198462">
    <property type="component" value="Unassembled WGS sequence"/>
</dbReference>
<proteinExistence type="inferred from homology"/>
<accession>A0A219B1E4</accession>
<dbReference type="InterPro" id="IPR009739">
    <property type="entry name" value="LprI-like_N"/>
</dbReference>
<dbReference type="InterPro" id="IPR029058">
    <property type="entry name" value="AB_hydrolase_fold"/>
</dbReference>
<dbReference type="InterPro" id="IPR000801">
    <property type="entry name" value="Esterase-like"/>
</dbReference>
<dbReference type="EMBL" id="NFZT01000001">
    <property type="protein sequence ID" value="OWV32161.1"/>
    <property type="molecule type" value="Genomic_DNA"/>
</dbReference>
<evidence type="ECO:0000256" key="2">
    <source>
        <dbReference type="ARBA" id="ARBA00022801"/>
    </source>
</evidence>
<dbReference type="PANTHER" id="PTHR40841:SF2">
    <property type="entry name" value="SIDEROPHORE-DEGRADING ESTERASE (EUROFUNG)"/>
    <property type="match status" value="1"/>
</dbReference>
<evidence type="ECO:0000313" key="6">
    <source>
        <dbReference type="Proteomes" id="UP000198462"/>
    </source>
</evidence>